<dbReference type="KEGG" id="gbc:GbCGDNIH3_5073"/>
<keyword evidence="1" id="KW-0472">Membrane</keyword>
<name>A0AAN0REE4_9PROT</name>
<evidence type="ECO:0000256" key="1">
    <source>
        <dbReference type="SAM" id="Phobius"/>
    </source>
</evidence>
<dbReference type="Proteomes" id="UP000019438">
    <property type="component" value="Chromosome"/>
</dbReference>
<reference evidence="3" key="1">
    <citation type="submission" date="2012-06" db="EMBL/GenBank/DDBJ databases">
        <title>Genome analysis of multiple Granulibacter bethesdensis isolates demonstrates substantial genome diversity.</title>
        <authorList>
            <person name="Greenberg D.E."/>
            <person name="Porcella S.F."/>
            <person name="Zarember K."/>
            <person name="Zelazny A.M."/>
            <person name="Bruno D."/>
            <person name="Martens C."/>
            <person name="Barbian K.D."/>
            <person name="Jaske E."/>
            <person name="Holland S.M."/>
        </authorList>
    </citation>
    <scope>NUCLEOTIDE SEQUENCE [LARGE SCALE GENOMIC DNA]</scope>
    <source>
        <strain evidence="3">CGDNIH3</strain>
    </source>
</reference>
<dbReference type="EMBL" id="CP003181">
    <property type="protein sequence ID" value="AHJ63366.1"/>
    <property type="molecule type" value="Genomic_DNA"/>
</dbReference>
<keyword evidence="1" id="KW-0812">Transmembrane</keyword>
<gene>
    <name evidence="2" type="ORF">GbCGDNIH3_5073</name>
</gene>
<feature type="transmembrane region" description="Helical" evidence="1">
    <location>
        <begin position="24"/>
        <end position="44"/>
    </location>
</feature>
<sequence length="85" mass="9837">MTKILNVSYLEGLFQLLDLFDGELFYSFLPLHIICGGFIFYLIIKNNFQTLIFVMCDADERIKLFSHSPATCTCKKIPGRFMDSE</sequence>
<accession>A0AAN0REE4</accession>
<keyword evidence="1" id="KW-1133">Transmembrane helix</keyword>
<organism evidence="2 3">
    <name type="scientific">Granulibacter bethesdensis</name>
    <dbReference type="NCBI Taxonomy" id="364410"/>
    <lineage>
        <taxon>Bacteria</taxon>
        <taxon>Pseudomonadati</taxon>
        <taxon>Pseudomonadota</taxon>
        <taxon>Alphaproteobacteria</taxon>
        <taxon>Acetobacterales</taxon>
        <taxon>Acetobacteraceae</taxon>
        <taxon>Granulibacter</taxon>
    </lineage>
</organism>
<evidence type="ECO:0000313" key="3">
    <source>
        <dbReference type="Proteomes" id="UP000019438"/>
    </source>
</evidence>
<protein>
    <submittedName>
        <fullName evidence="2">Uncharacterized protein</fullName>
    </submittedName>
</protein>
<proteinExistence type="predicted"/>
<dbReference type="AlphaFoldDB" id="A0AAN0REE4"/>
<evidence type="ECO:0000313" key="2">
    <source>
        <dbReference type="EMBL" id="AHJ63366.1"/>
    </source>
</evidence>